<evidence type="ECO:0000313" key="6">
    <source>
        <dbReference type="EMBL" id="ATG72836.1"/>
    </source>
</evidence>
<dbReference type="Pfam" id="PF01212">
    <property type="entry name" value="Beta_elim_lyase"/>
    <property type="match status" value="1"/>
</dbReference>
<sequence>MTQAPMFASDNASGVHPAIMAALADANRGHALGYGADELTARANRAFKQLFGDQAESFLVYNGTGANVIALKGLVRSFEAVFCSAESHLWVDEAGAPEQFLGAKLITLPAHNGKIRIDDMRPRLGDIGFQHRSQPRVISLAQCTERGSVYRPDELGAFCDFARAHGFYVHIDGARIHNAVAALGGDCKRLFTELGVDVVSFGGTKNGLMMGEAVVVLNPALQAQYPVIRKHGMHLASKMRFLAAQFLAYFEDDLWLHNAAQANAMAAYLAERLKAVPQARLVAPVETNMLFVELPNDWLAPLQQQAYFHVWRADSSPGRSEARLVMSFDIERAHVDAFVARMGQLAAQEQ</sequence>
<dbReference type="InterPro" id="IPR015421">
    <property type="entry name" value="PyrdxlP-dep_Trfase_major"/>
</dbReference>
<evidence type="ECO:0000313" key="7">
    <source>
        <dbReference type="Proteomes" id="UP000217763"/>
    </source>
</evidence>
<proteinExistence type="inferred from homology"/>
<dbReference type="KEGG" id="zdf:AN401_02350"/>
<accession>A0A291HKT7</accession>
<evidence type="ECO:0000256" key="1">
    <source>
        <dbReference type="ARBA" id="ARBA00001933"/>
    </source>
</evidence>
<comment type="cofactor">
    <cofactor evidence="1">
        <name>pyridoxal 5'-phosphate</name>
        <dbReference type="ChEBI" id="CHEBI:597326"/>
    </cofactor>
</comment>
<dbReference type="RefSeq" id="WP_232513369.1">
    <property type="nucleotide sequence ID" value="NZ_CP012621.1"/>
</dbReference>
<dbReference type="SUPFAM" id="SSF53383">
    <property type="entry name" value="PLP-dependent transferases"/>
    <property type="match status" value="1"/>
</dbReference>
<dbReference type="AlphaFoldDB" id="A0A291HKT7"/>
<feature type="domain" description="Aromatic amino acid beta-eliminating lyase/threonine aldolase" evidence="5">
    <location>
        <begin position="7"/>
        <end position="293"/>
    </location>
</feature>
<dbReference type="GO" id="GO:0006520">
    <property type="term" value="P:amino acid metabolic process"/>
    <property type="evidence" value="ECO:0007669"/>
    <property type="project" value="InterPro"/>
</dbReference>
<gene>
    <name evidence="6" type="ORF">AN401_02350</name>
</gene>
<dbReference type="InterPro" id="IPR001597">
    <property type="entry name" value="ArAA_b-elim_lyase/Thr_aldolase"/>
</dbReference>
<dbReference type="Gene3D" id="3.40.640.10">
    <property type="entry name" value="Type I PLP-dependent aspartate aminotransferase-like (Major domain)"/>
    <property type="match status" value="1"/>
</dbReference>
<dbReference type="Gene3D" id="3.90.1150.10">
    <property type="entry name" value="Aspartate Aminotransferase, domain 1"/>
    <property type="match status" value="1"/>
</dbReference>
<comment type="subunit">
    <text evidence="3">Homotetramer.</text>
</comment>
<evidence type="ECO:0000256" key="2">
    <source>
        <dbReference type="ARBA" id="ARBA00006966"/>
    </source>
</evidence>
<dbReference type="InterPro" id="IPR015422">
    <property type="entry name" value="PyrdxlP-dep_Trfase_small"/>
</dbReference>
<dbReference type="PANTHER" id="PTHR48097">
    <property type="entry name" value="L-THREONINE ALDOLASE-RELATED"/>
    <property type="match status" value="1"/>
</dbReference>
<reference evidence="7" key="1">
    <citation type="submission" date="2015-09" db="EMBL/GenBank/DDBJ databases">
        <authorList>
            <person name="Shao Z."/>
            <person name="Wang L."/>
        </authorList>
    </citation>
    <scope>NUCLEOTIDE SEQUENCE [LARGE SCALE GENOMIC DNA]</scope>
    <source>
        <strain evidence="7">F13-1</strain>
    </source>
</reference>
<dbReference type="Proteomes" id="UP000217763">
    <property type="component" value="Chromosome"/>
</dbReference>
<protein>
    <submittedName>
        <fullName evidence="6">Threonine aldolase</fullName>
    </submittedName>
</protein>
<keyword evidence="4" id="KW-0663">Pyridoxal phosphate</keyword>
<evidence type="ECO:0000256" key="4">
    <source>
        <dbReference type="ARBA" id="ARBA00022898"/>
    </source>
</evidence>
<organism evidence="6 7">
    <name type="scientific">Zobellella denitrificans</name>
    <dbReference type="NCBI Taxonomy" id="347534"/>
    <lineage>
        <taxon>Bacteria</taxon>
        <taxon>Pseudomonadati</taxon>
        <taxon>Pseudomonadota</taxon>
        <taxon>Gammaproteobacteria</taxon>
        <taxon>Aeromonadales</taxon>
        <taxon>Aeromonadaceae</taxon>
        <taxon>Zobellella</taxon>
    </lineage>
</organism>
<dbReference type="EMBL" id="CP012621">
    <property type="protein sequence ID" value="ATG72836.1"/>
    <property type="molecule type" value="Genomic_DNA"/>
</dbReference>
<comment type="similarity">
    <text evidence="2">Belongs to the threonine aldolase family.</text>
</comment>
<evidence type="ECO:0000259" key="5">
    <source>
        <dbReference type="Pfam" id="PF01212"/>
    </source>
</evidence>
<dbReference type="PANTHER" id="PTHR48097:SF5">
    <property type="entry name" value="LOW SPECIFICITY L-THREONINE ALDOLASE"/>
    <property type="match status" value="1"/>
</dbReference>
<keyword evidence="7" id="KW-1185">Reference proteome</keyword>
<dbReference type="InterPro" id="IPR015424">
    <property type="entry name" value="PyrdxlP-dep_Trfase"/>
</dbReference>
<dbReference type="GO" id="GO:0016829">
    <property type="term" value="F:lyase activity"/>
    <property type="evidence" value="ECO:0007669"/>
    <property type="project" value="InterPro"/>
</dbReference>
<name>A0A291HKT7_9GAMM</name>
<evidence type="ECO:0000256" key="3">
    <source>
        <dbReference type="ARBA" id="ARBA00011881"/>
    </source>
</evidence>